<dbReference type="GO" id="GO:0000287">
    <property type="term" value="F:magnesium ion binding"/>
    <property type="evidence" value="ECO:0007669"/>
    <property type="project" value="TreeGrafter"/>
</dbReference>
<reference evidence="7 8" key="1">
    <citation type="submission" date="2019-08" db="EMBL/GenBank/DDBJ databases">
        <authorList>
            <person name="Peeters C."/>
        </authorList>
    </citation>
    <scope>NUCLEOTIDE SEQUENCE [LARGE SCALE GENOMIC DNA]</scope>
    <source>
        <strain evidence="7 8">LMG 30175</strain>
    </source>
</reference>
<keyword evidence="8" id="KW-1185">Reference proteome</keyword>
<evidence type="ECO:0000256" key="2">
    <source>
        <dbReference type="ARBA" id="ARBA00022723"/>
    </source>
</evidence>
<proteinExistence type="predicted"/>
<dbReference type="InterPro" id="IPR005000">
    <property type="entry name" value="Aldolase/citrate-lyase_domain"/>
</dbReference>
<gene>
    <name evidence="7" type="ORF">PTE30175_01780</name>
</gene>
<evidence type="ECO:0000256" key="1">
    <source>
        <dbReference type="ARBA" id="ARBA00001946"/>
    </source>
</evidence>
<feature type="binding site" evidence="5">
    <location>
        <position position="167"/>
    </location>
    <ligand>
        <name>Mg(2+)</name>
        <dbReference type="ChEBI" id="CHEBI:18420"/>
    </ligand>
</feature>
<evidence type="ECO:0000313" key="7">
    <source>
        <dbReference type="EMBL" id="VVD95492.1"/>
    </source>
</evidence>
<dbReference type="Gene3D" id="3.20.20.60">
    <property type="entry name" value="Phosphoenolpyruvate-binding domains"/>
    <property type="match status" value="1"/>
</dbReference>
<feature type="domain" description="HpcH/HpaI aldolase/citrate lyase" evidence="6">
    <location>
        <begin position="15"/>
        <end position="240"/>
    </location>
</feature>
<evidence type="ECO:0000256" key="3">
    <source>
        <dbReference type="ARBA" id="ARBA00022842"/>
    </source>
</evidence>
<dbReference type="InterPro" id="IPR040442">
    <property type="entry name" value="Pyrv_kinase-like_dom_sf"/>
</dbReference>
<protein>
    <submittedName>
        <fullName evidence="7">Aldolase</fullName>
    </submittedName>
</protein>
<accession>A0A5E4U7N9</accession>
<dbReference type="InterPro" id="IPR015813">
    <property type="entry name" value="Pyrv/PenolPyrv_kinase-like_dom"/>
</dbReference>
<feature type="binding site" evidence="4">
    <location>
        <position position="77"/>
    </location>
    <ligand>
        <name>substrate</name>
    </ligand>
</feature>
<evidence type="ECO:0000313" key="8">
    <source>
        <dbReference type="Proteomes" id="UP000414233"/>
    </source>
</evidence>
<dbReference type="PANTHER" id="PTHR32308:SF0">
    <property type="entry name" value="HPCH_HPAI ALDOLASE_CITRATE LYASE DOMAIN-CONTAINING PROTEIN"/>
    <property type="match status" value="1"/>
</dbReference>
<dbReference type="SUPFAM" id="SSF51621">
    <property type="entry name" value="Phosphoenolpyruvate/pyruvate domain"/>
    <property type="match status" value="1"/>
</dbReference>
<organism evidence="7 8">
    <name type="scientific">Pandoraea terrae</name>
    <dbReference type="NCBI Taxonomy" id="1537710"/>
    <lineage>
        <taxon>Bacteria</taxon>
        <taxon>Pseudomonadati</taxon>
        <taxon>Pseudomonadota</taxon>
        <taxon>Betaproteobacteria</taxon>
        <taxon>Burkholderiales</taxon>
        <taxon>Burkholderiaceae</taxon>
        <taxon>Pandoraea</taxon>
    </lineage>
</organism>
<keyword evidence="2 5" id="KW-0479">Metal-binding</keyword>
<feature type="binding site" evidence="5">
    <location>
        <position position="140"/>
    </location>
    <ligand>
        <name>Mg(2+)</name>
        <dbReference type="ChEBI" id="CHEBI:18420"/>
    </ligand>
</feature>
<dbReference type="GO" id="GO:0006107">
    <property type="term" value="P:oxaloacetate metabolic process"/>
    <property type="evidence" value="ECO:0007669"/>
    <property type="project" value="TreeGrafter"/>
</dbReference>
<comment type="cofactor">
    <cofactor evidence="1">
        <name>Mg(2+)</name>
        <dbReference type="ChEBI" id="CHEBI:18420"/>
    </cofactor>
</comment>
<dbReference type="EMBL" id="CABPRZ010000006">
    <property type="protein sequence ID" value="VVD95492.1"/>
    <property type="molecule type" value="Genomic_DNA"/>
</dbReference>
<dbReference type="GO" id="GO:0003824">
    <property type="term" value="F:catalytic activity"/>
    <property type="evidence" value="ECO:0007669"/>
    <property type="project" value="InterPro"/>
</dbReference>
<name>A0A5E4U7N9_9BURK</name>
<sequence length="310" mass="33151">MNTAYTTAMVAAPLRSLLFVPGDNERKLHKSLSSGADALILDLEDSVAPSRTALARTMVLDYLRNRPDRRRKKLWVRINPLSTPQAMLDLAVVSGAPDGILLPKVDGPADISRLSHCLDALEARDGLPPGAIGIMPVATETARSLFALGTYSGCSTRLRGLTWGAEDLAAALGASANRLEGGQYDSVYALAKALCLAGATAANVQPVDTIWADYRDGEGLRNEAALSRRAGFTGKIAIHPDQVDIINETFSPTKAEVDWATRVVDLFTANPGLGTIGLDGKMLDMPHLKQAQRILHTAAIIESRSETSVR</sequence>
<dbReference type="PANTHER" id="PTHR32308">
    <property type="entry name" value="LYASE BETA SUBUNIT, PUTATIVE (AFU_ORTHOLOGUE AFUA_4G13030)-RELATED"/>
    <property type="match status" value="1"/>
</dbReference>
<keyword evidence="3 5" id="KW-0460">Magnesium</keyword>
<evidence type="ECO:0000256" key="4">
    <source>
        <dbReference type="PIRSR" id="PIRSR015582-1"/>
    </source>
</evidence>
<evidence type="ECO:0000259" key="6">
    <source>
        <dbReference type="Pfam" id="PF03328"/>
    </source>
</evidence>
<dbReference type="Proteomes" id="UP000414233">
    <property type="component" value="Unassembled WGS sequence"/>
</dbReference>
<dbReference type="AlphaFoldDB" id="A0A5E4U7N9"/>
<dbReference type="PIRSF" id="PIRSF015582">
    <property type="entry name" value="Cit_lyase_B"/>
    <property type="match status" value="1"/>
</dbReference>
<dbReference type="InterPro" id="IPR011206">
    <property type="entry name" value="Citrate_lyase_beta/mcl1/mcl2"/>
</dbReference>
<dbReference type="Pfam" id="PF03328">
    <property type="entry name" value="HpcH_HpaI"/>
    <property type="match status" value="1"/>
</dbReference>
<feature type="binding site" evidence="4">
    <location>
        <position position="140"/>
    </location>
    <ligand>
        <name>substrate</name>
    </ligand>
</feature>
<evidence type="ECO:0000256" key="5">
    <source>
        <dbReference type="PIRSR" id="PIRSR015582-2"/>
    </source>
</evidence>